<sequence length="84" mass="9007">MTEQERGGAPGATRFKVYCSQCREKVELPVAAFRLALGRTRERTFYSFTCPECGAAVRKPAGEKIVAALTGAGVSTIRLVAIEG</sequence>
<name>A0A2V4N0C1_9ACTN</name>
<gene>
    <name evidence="1" type="ORF">C7C46_19585</name>
</gene>
<proteinExistence type="predicted"/>
<dbReference type="EMBL" id="PYBW01000070">
    <property type="protein sequence ID" value="PYC77178.1"/>
    <property type="molecule type" value="Genomic_DNA"/>
</dbReference>
<evidence type="ECO:0000313" key="2">
    <source>
        <dbReference type="Proteomes" id="UP000248039"/>
    </source>
</evidence>
<protein>
    <submittedName>
        <fullName evidence="1">Uncharacterized protein</fullName>
    </submittedName>
</protein>
<reference evidence="1 2" key="1">
    <citation type="submission" date="2018-03" db="EMBL/GenBank/DDBJ databases">
        <title>Bioinformatic expansion and discovery of thiopeptide antibiotics.</title>
        <authorList>
            <person name="Schwalen C.J."/>
            <person name="Hudson G.A."/>
            <person name="Mitchell D.A."/>
        </authorList>
    </citation>
    <scope>NUCLEOTIDE SEQUENCE [LARGE SCALE GENOMIC DNA]</scope>
    <source>
        <strain evidence="1 2">ATCC 21389</strain>
    </source>
</reference>
<dbReference type="RefSeq" id="WP_110671167.1">
    <property type="nucleotide sequence ID" value="NZ_PYBW01000070.1"/>
</dbReference>
<dbReference type="AlphaFoldDB" id="A0A2V4N0C1"/>
<dbReference type="Proteomes" id="UP000248039">
    <property type="component" value="Unassembled WGS sequence"/>
</dbReference>
<accession>A0A2V4N0C1</accession>
<dbReference type="OrthoDB" id="5188825at2"/>
<keyword evidence="2" id="KW-1185">Reference proteome</keyword>
<evidence type="ECO:0000313" key="1">
    <source>
        <dbReference type="EMBL" id="PYC77178.1"/>
    </source>
</evidence>
<comment type="caution">
    <text evidence="1">The sequence shown here is derived from an EMBL/GenBank/DDBJ whole genome shotgun (WGS) entry which is preliminary data.</text>
</comment>
<organism evidence="1 2">
    <name type="scientific">Streptomyces tateyamensis</name>
    <dbReference type="NCBI Taxonomy" id="565073"/>
    <lineage>
        <taxon>Bacteria</taxon>
        <taxon>Bacillati</taxon>
        <taxon>Actinomycetota</taxon>
        <taxon>Actinomycetes</taxon>
        <taxon>Kitasatosporales</taxon>
        <taxon>Streptomycetaceae</taxon>
        <taxon>Streptomyces</taxon>
    </lineage>
</organism>